<dbReference type="AlphaFoldDB" id="A0A5N6UJ65"/>
<keyword evidence="2" id="KW-1185">Reference proteome</keyword>
<reference evidence="1 2" key="1">
    <citation type="submission" date="2019-04" db="EMBL/GenBank/DDBJ databases">
        <title>Friends and foes A comparative genomics study of 23 Aspergillus species from section Flavi.</title>
        <authorList>
            <consortium name="DOE Joint Genome Institute"/>
            <person name="Kjaerbolling I."/>
            <person name="Vesth T."/>
            <person name="Frisvad J.C."/>
            <person name="Nybo J.L."/>
            <person name="Theobald S."/>
            <person name="Kildgaard S."/>
            <person name="Isbrandt T."/>
            <person name="Kuo A."/>
            <person name="Sato A."/>
            <person name="Lyhne E.K."/>
            <person name="Kogle M.E."/>
            <person name="Wiebenga A."/>
            <person name="Kun R.S."/>
            <person name="Lubbers R.J."/>
            <person name="Makela M.R."/>
            <person name="Barry K."/>
            <person name="Chovatia M."/>
            <person name="Clum A."/>
            <person name="Daum C."/>
            <person name="Haridas S."/>
            <person name="He G."/>
            <person name="LaButti K."/>
            <person name="Lipzen A."/>
            <person name="Mondo S."/>
            <person name="Riley R."/>
            <person name="Salamov A."/>
            <person name="Simmons B.A."/>
            <person name="Magnuson J.K."/>
            <person name="Henrissat B."/>
            <person name="Mortensen U.H."/>
            <person name="Larsen T.O."/>
            <person name="Devries R.P."/>
            <person name="Grigoriev I.V."/>
            <person name="Machida M."/>
            <person name="Baker S.E."/>
            <person name="Andersen M.R."/>
        </authorList>
    </citation>
    <scope>NUCLEOTIDE SEQUENCE [LARGE SCALE GENOMIC DNA]</scope>
    <source>
        <strain evidence="1 2">CBS 117626</strain>
    </source>
</reference>
<dbReference type="OrthoDB" id="3004402at2759"/>
<dbReference type="Gene3D" id="1.10.600.10">
    <property type="entry name" value="Farnesyl Diphosphate Synthase"/>
    <property type="match status" value="1"/>
</dbReference>
<protein>
    <submittedName>
        <fullName evidence="1">Uncharacterized protein</fullName>
    </submittedName>
</protein>
<sequence>MFRPRDTMHMGSSFLHSTPISVETAIQAGVFTTLPARKSKYSDIADQAARRAQRVLQSHASDDQSKEALGATVPSLSPVGNIFAYLTPEALPERMSVYVYLSEFGIIYDGKCICLQ</sequence>
<evidence type="ECO:0000313" key="2">
    <source>
        <dbReference type="Proteomes" id="UP000326950"/>
    </source>
</evidence>
<dbReference type="Proteomes" id="UP000326950">
    <property type="component" value="Unassembled WGS sequence"/>
</dbReference>
<accession>A0A5N6UJ65</accession>
<dbReference type="InterPro" id="IPR008949">
    <property type="entry name" value="Isoprenoid_synthase_dom_sf"/>
</dbReference>
<dbReference type="EMBL" id="ML738690">
    <property type="protein sequence ID" value="KAE8158679.1"/>
    <property type="molecule type" value="Genomic_DNA"/>
</dbReference>
<evidence type="ECO:0000313" key="1">
    <source>
        <dbReference type="EMBL" id="KAE8158679.1"/>
    </source>
</evidence>
<name>A0A5N6UJ65_ASPTM</name>
<gene>
    <name evidence="1" type="ORF">BDV40DRAFT_275305</name>
</gene>
<organism evidence="1 2">
    <name type="scientific">Aspergillus tamarii</name>
    <dbReference type="NCBI Taxonomy" id="41984"/>
    <lineage>
        <taxon>Eukaryota</taxon>
        <taxon>Fungi</taxon>
        <taxon>Dikarya</taxon>
        <taxon>Ascomycota</taxon>
        <taxon>Pezizomycotina</taxon>
        <taxon>Eurotiomycetes</taxon>
        <taxon>Eurotiomycetidae</taxon>
        <taxon>Eurotiales</taxon>
        <taxon>Aspergillaceae</taxon>
        <taxon>Aspergillus</taxon>
        <taxon>Aspergillus subgen. Circumdati</taxon>
    </lineage>
</organism>
<proteinExistence type="predicted"/>